<dbReference type="Gene3D" id="3.30.1330.60">
    <property type="entry name" value="OmpA-like domain"/>
    <property type="match status" value="1"/>
</dbReference>
<dbReference type="PROSITE" id="PS51123">
    <property type="entry name" value="OMPA_2"/>
    <property type="match status" value="1"/>
</dbReference>
<name>A0ABS7T5H5_9GAMM</name>
<evidence type="ECO:0000259" key="3">
    <source>
        <dbReference type="PROSITE" id="PS51123"/>
    </source>
</evidence>
<dbReference type="InterPro" id="IPR036737">
    <property type="entry name" value="OmpA-like_sf"/>
</dbReference>
<keyword evidence="1" id="KW-0472">Membrane</keyword>
<dbReference type="EMBL" id="JAINZW010000002">
    <property type="protein sequence ID" value="MBZ4039108.1"/>
    <property type="molecule type" value="Genomic_DNA"/>
</dbReference>
<evidence type="ECO:0000313" key="4">
    <source>
        <dbReference type="EMBL" id="MBZ4039108.1"/>
    </source>
</evidence>
<feature type="signal peptide" evidence="2">
    <location>
        <begin position="1"/>
        <end position="28"/>
    </location>
</feature>
<dbReference type="Pfam" id="PF00691">
    <property type="entry name" value="OmpA"/>
    <property type="match status" value="1"/>
</dbReference>
<sequence>MTTRHPRRHRDRPLGLLLVLLCGAPLHAQQDAPRPAAASPQLVPAGARITDEAMQSDYSTYQATQDRIQALNDAGRPLRDYHLAKAQCWLDTSFHEYSRNDRSDFPQAALEQAGQLVTAMERGTEPMPMDTPLVNGALRLRADLWTRLGTLHGSPGFKCAQQQVACAEVELVHAGNEFNQQQWRHAKPYIQVAEELLDHAEASARTCMPMTETSELPATVLFGFDRYRLDDIHAGSLATLDRVLQRIGGERLRLTAVTLVGHADRLPGTTAEYNLDLSRKRVLTVRDYLVEHGVASALIKHSVRGDQEQVQTCDGVRPQAALEDCLLPNRRVEAVFHVERTVDSPAGAARPAAPMEQVAD</sequence>
<feature type="chain" id="PRO_5045522338" evidence="2">
    <location>
        <begin position="29"/>
        <end position="360"/>
    </location>
</feature>
<gene>
    <name evidence="4" type="ORF">K6753_06125</name>
</gene>
<keyword evidence="2" id="KW-0732">Signal</keyword>
<dbReference type="RefSeq" id="WP_223675352.1">
    <property type="nucleotide sequence ID" value="NZ_JAINZW010000002.1"/>
</dbReference>
<dbReference type="SUPFAM" id="SSF103088">
    <property type="entry name" value="OmpA-like"/>
    <property type="match status" value="1"/>
</dbReference>
<keyword evidence="5" id="KW-1185">Reference proteome</keyword>
<dbReference type="InterPro" id="IPR006665">
    <property type="entry name" value="OmpA-like"/>
</dbReference>
<evidence type="ECO:0000256" key="2">
    <source>
        <dbReference type="SAM" id="SignalP"/>
    </source>
</evidence>
<feature type="domain" description="OmpA-like" evidence="3">
    <location>
        <begin position="209"/>
        <end position="340"/>
    </location>
</feature>
<accession>A0ABS7T5H5</accession>
<organism evidence="4 5">
    <name type="scientific">Novilysobacter selenitireducens</name>
    <dbReference type="NCBI Taxonomy" id="2872639"/>
    <lineage>
        <taxon>Bacteria</taxon>
        <taxon>Pseudomonadati</taxon>
        <taxon>Pseudomonadota</taxon>
        <taxon>Gammaproteobacteria</taxon>
        <taxon>Lysobacterales</taxon>
        <taxon>Lysobacteraceae</taxon>
        <taxon>Novilysobacter</taxon>
    </lineage>
</organism>
<evidence type="ECO:0000256" key="1">
    <source>
        <dbReference type="PROSITE-ProRule" id="PRU00473"/>
    </source>
</evidence>
<protein>
    <submittedName>
        <fullName evidence="4">OmpA family protein</fullName>
    </submittedName>
</protein>
<dbReference type="CDD" id="cd07185">
    <property type="entry name" value="OmpA_C-like"/>
    <property type="match status" value="1"/>
</dbReference>
<proteinExistence type="predicted"/>
<comment type="caution">
    <text evidence="4">The sequence shown here is derived from an EMBL/GenBank/DDBJ whole genome shotgun (WGS) entry which is preliminary data.</text>
</comment>
<evidence type="ECO:0000313" key="5">
    <source>
        <dbReference type="Proteomes" id="UP001430954"/>
    </source>
</evidence>
<reference evidence="4 5" key="1">
    <citation type="submission" date="2021-09" db="EMBL/GenBank/DDBJ databases">
        <title>Lysobacter sp. 13A isolated from the river sediment.</title>
        <authorList>
            <person name="Liu H."/>
            <person name="Li S."/>
            <person name="Mao S."/>
        </authorList>
    </citation>
    <scope>NUCLEOTIDE SEQUENCE [LARGE SCALE GENOMIC DNA]</scope>
    <source>
        <strain evidence="4 5">13A</strain>
    </source>
</reference>
<dbReference type="Proteomes" id="UP001430954">
    <property type="component" value="Unassembled WGS sequence"/>
</dbReference>